<name>A0A073IN56_9BACT</name>
<accession>A0A073IN56</accession>
<keyword evidence="4" id="KW-1185">Reference proteome</keyword>
<comment type="caution">
    <text evidence="3">The sequence shown here is derived from an EMBL/GenBank/DDBJ whole genome shotgun (WGS) entry which is preliminary data.</text>
</comment>
<dbReference type="STRING" id="2754.EH55_11470"/>
<evidence type="ECO:0000256" key="1">
    <source>
        <dbReference type="SAM" id="Phobius"/>
    </source>
</evidence>
<protein>
    <recommendedName>
        <fullName evidence="2">DUF5714 domain-containing protein</fullName>
    </recommendedName>
</protein>
<evidence type="ECO:0000259" key="2">
    <source>
        <dbReference type="Pfam" id="PF18978"/>
    </source>
</evidence>
<evidence type="ECO:0000313" key="3">
    <source>
        <dbReference type="EMBL" id="KEJ91164.1"/>
    </source>
</evidence>
<sequence>MSANGGDERSFEAVTASCVKYFGAPQGRHPMEIVREVMDDVNFPMHNFAHHYLVPAVLLAAMSVRDGSTAESFEKRLAETAKRAKNVLPAFCGFYGACGAAVGCGIFMSVYTGTTPLSKDTWSLCNYATSGALEKMADIGGPRCCKRNTFTALKFMKQYIADNLSAELDLPEEIECGYSKFNAECIKKDCPYYKEEGE</sequence>
<dbReference type="GeneID" id="90984597"/>
<keyword evidence="1" id="KW-0812">Transmembrane</keyword>
<dbReference type="OrthoDB" id="9813299at2"/>
<reference evidence="3 4" key="1">
    <citation type="submission" date="2014-04" db="EMBL/GenBank/DDBJ databases">
        <title>Draft Genome Sequence of Synergistes jonesii.</title>
        <authorList>
            <person name="Coil D.A."/>
            <person name="Eisen J.A."/>
            <person name="Holland-Moritz H.E."/>
        </authorList>
    </citation>
    <scope>NUCLEOTIDE SEQUENCE [LARGE SCALE GENOMIC DNA]</scope>
    <source>
        <strain evidence="3 4">78-1</strain>
    </source>
</reference>
<dbReference type="eggNOG" id="COG2226">
    <property type="taxonomic scope" value="Bacteria"/>
</dbReference>
<dbReference type="InterPro" id="IPR043768">
    <property type="entry name" value="DUF5714"/>
</dbReference>
<evidence type="ECO:0000313" key="4">
    <source>
        <dbReference type="Proteomes" id="UP000027665"/>
    </source>
</evidence>
<proteinExistence type="predicted"/>
<feature type="transmembrane region" description="Helical" evidence="1">
    <location>
        <begin position="86"/>
        <end position="111"/>
    </location>
</feature>
<dbReference type="Proteomes" id="UP000027665">
    <property type="component" value="Unassembled WGS sequence"/>
</dbReference>
<dbReference type="EMBL" id="JMKI01000054">
    <property type="protein sequence ID" value="KEJ91164.1"/>
    <property type="molecule type" value="Genomic_DNA"/>
</dbReference>
<dbReference type="Pfam" id="PF18978">
    <property type="entry name" value="DUF5714"/>
    <property type="match status" value="1"/>
</dbReference>
<feature type="domain" description="DUF5714" evidence="2">
    <location>
        <begin position="26"/>
        <end position="193"/>
    </location>
</feature>
<gene>
    <name evidence="3" type="ORF">EH55_11470</name>
</gene>
<keyword evidence="1" id="KW-1133">Transmembrane helix</keyword>
<dbReference type="RefSeq" id="WP_037978399.1">
    <property type="nucleotide sequence ID" value="NZ_JMKI01000054.1"/>
</dbReference>
<dbReference type="PATRIC" id="fig|2754.20.peg.1103"/>
<keyword evidence="1" id="KW-0472">Membrane</keyword>
<organism evidence="3 4">
    <name type="scientific">Synergistes jonesii</name>
    <dbReference type="NCBI Taxonomy" id="2754"/>
    <lineage>
        <taxon>Bacteria</taxon>
        <taxon>Thermotogati</taxon>
        <taxon>Synergistota</taxon>
        <taxon>Synergistia</taxon>
        <taxon>Synergistales</taxon>
        <taxon>Synergistaceae</taxon>
        <taxon>Synergistes</taxon>
    </lineage>
</organism>
<dbReference type="AlphaFoldDB" id="A0A073IN56"/>